<organism evidence="1 2">
    <name type="scientific">Nocardioides marmoriginsengisoli</name>
    <dbReference type="NCBI Taxonomy" id="661483"/>
    <lineage>
        <taxon>Bacteria</taxon>
        <taxon>Bacillati</taxon>
        <taxon>Actinomycetota</taxon>
        <taxon>Actinomycetes</taxon>
        <taxon>Propionibacteriales</taxon>
        <taxon>Nocardioidaceae</taxon>
        <taxon>Nocardioides</taxon>
    </lineage>
</organism>
<keyword evidence="2" id="KW-1185">Reference proteome</keyword>
<accession>A0A3N0CGW8</accession>
<comment type="caution">
    <text evidence="1">The sequence shown here is derived from an EMBL/GenBank/DDBJ whole genome shotgun (WGS) entry which is preliminary data.</text>
</comment>
<gene>
    <name evidence="1" type="ORF">EFK50_13205</name>
</gene>
<protein>
    <submittedName>
        <fullName evidence="1">Uncharacterized protein</fullName>
    </submittedName>
</protein>
<dbReference type="EMBL" id="RJSE01000007">
    <property type="protein sequence ID" value="RNL62704.1"/>
    <property type="molecule type" value="Genomic_DNA"/>
</dbReference>
<dbReference type="Proteomes" id="UP000267128">
    <property type="component" value="Unassembled WGS sequence"/>
</dbReference>
<evidence type="ECO:0000313" key="1">
    <source>
        <dbReference type="EMBL" id="RNL62704.1"/>
    </source>
</evidence>
<evidence type="ECO:0000313" key="2">
    <source>
        <dbReference type="Proteomes" id="UP000267128"/>
    </source>
</evidence>
<dbReference type="AlphaFoldDB" id="A0A3N0CGW8"/>
<name>A0A3N0CGW8_9ACTN</name>
<sequence>MPRGRGDDDTIESTDRVRAADEDVIPKWLMRMFSLGGASAQLPNGQLFGYGQRKVPCCFECNQRMSAHLEQPVRAAIADGVEAVRALDALTLTLWMAKLYYGSRFFETRFRTDVANLNSPQMLDHADLLGRNDYLRRLLLATPATLTVVTPPGTVFVFRAGVPSTEDTRFDFFVSAFAGVDLVTVRAGQTFIVAVFGDNGYWAQAFGGIQIVEHLLAATTLHPDQCTEISLWLASTAAGYETTGSWDVVTIAEPVGDKPEIASATPSPGGETATIFSSNFRVAPNGASPGDVQALRVNTFLTRLGYAPTPEELERATSGEFAPTLLINARTDEPVHATCFELRCPGLYRMAGWTTNLPTCSYCGAQSEHEQHPGTSK</sequence>
<proteinExistence type="predicted"/>
<reference evidence="1 2" key="1">
    <citation type="submission" date="2018-11" db="EMBL/GenBank/DDBJ databases">
        <authorList>
            <person name="Li F."/>
        </authorList>
    </citation>
    <scope>NUCLEOTIDE SEQUENCE [LARGE SCALE GENOMIC DNA]</scope>
    <source>
        <strain evidence="1 2">Gsoil 097</strain>
    </source>
</reference>